<gene>
    <name evidence="2" type="ORF">PHPALM_29659</name>
</gene>
<feature type="region of interest" description="Disordered" evidence="1">
    <location>
        <begin position="1"/>
        <end position="65"/>
    </location>
</feature>
<dbReference type="Proteomes" id="UP000237271">
    <property type="component" value="Unassembled WGS sequence"/>
</dbReference>
<organism evidence="2 3">
    <name type="scientific">Phytophthora palmivora</name>
    <dbReference type="NCBI Taxonomy" id="4796"/>
    <lineage>
        <taxon>Eukaryota</taxon>
        <taxon>Sar</taxon>
        <taxon>Stramenopiles</taxon>
        <taxon>Oomycota</taxon>
        <taxon>Peronosporomycetes</taxon>
        <taxon>Peronosporales</taxon>
        <taxon>Peronosporaceae</taxon>
        <taxon>Phytophthora</taxon>
    </lineage>
</organism>
<comment type="caution">
    <text evidence="2">The sequence shown here is derived from an EMBL/GenBank/DDBJ whole genome shotgun (WGS) entry which is preliminary data.</text>
</comment>
<feature type="region of interest" description="Disordered" evidence="1">
    <location>
        <begin position="98"/>
        <end position="141"/>
    </location>
</feature>
<feature type="compositionally biased region" description="Basic and acidic residues" evidence="1">
    <location>
        <begin position="280"/>
        <end position="291"/>
    </location>
</feature>
<accession>A0A2P4X715</accession>
<evidence type="ECO:0008006" key="4">
    <source>
        <dbReference type="Google" id="ProtNLM"/>
    </source>
</evidence>
<feature type="compositionally biased region" description="Polar residues" evidence="1">
    <location>
        <begin position="30"/>
        <end position="39"/>
    </location>
</feature>
<dbReference type="EMBL" id="NCKW01016069">
    <property type="protein sequence ID" value="POM61341.1"/>
    <property type="molecule type" value="Genomic_DNA"/>
</dbReference>
<feature type="region of interest" description="Disordered" evidence="1">
    <location>
        <begin position="216"/>
        <end position="329"/>
    </location>
</feature>
<protein>
    <recommendedName>
        <fullName evidence="4">Eukaryotic/viral aspartic protease</fullName>
    </recommendedName>
</protein>
<proteinExistence type="predicted"/>
<name>A0A2P4X715_9STRA</name>
<reference evidence="2 3" key="1">
    <citation type="journal article" date="2017" name="Genome Biol. Evol.">
        <title>Phytophthora megakarya and P. palmivora, closely related causal agents of cacao black pod rot, underwent increases in genome sizes and gene numbers by different mechanisms.</title>
        <authorList>
            <person name="Ali S.S."/>
            <person name="Shao J."/>
            <person name="Lary D.J."/>
            <person name="Kronmiller B."/>
            <person name="Shen D."/>
            <person name="Strem M.D."/>
            <person name="Amoako-Attah I."/>
            <person name="Akrofi A.Y."/>
            <person name="Begoude B.A."/>
            <person name="Ten Hoopen G.M."/>
            <person name="Coulibaly K."/>
            <person name="Kebe B.I."/>
            <person name="Melnick R.L."/>
            <person name="Guiltinan M.J."/>
            <person name="Tyler B.M."/>
            <person name="Meinhardt L.W."/>
            <person name="Bailey B.A."/>
        </authorList>
    </citation>
    <scope>NUCLEOTIDE SEQUENCE [LARGE SCALE GENOMIC DNA]</scope>
    <source>
        <strain evidence="3">sbr112.9</strain>
    </source>
</reference>
<dbReference type="AlphaFoldDB" id="A0A2P4X715"/>
<evidence type="ECO:0000256" key="1">
    <source>
        <dbReference type="SAM" id="MobiDB-lite"/>
    </source>
</evidence>
<feature type="compositionally biased region" description="Acidic residues" evidence="1">
    <location>
        <begin position="312"/>
        <end position="329"/>
    </location>
</feature>
<evidence type="ECO:0000313" key="2">
    <source>
        <dbReference type="EMBL" id="POM61341.1"/>
    </source>
</evidence>
<keyword evidence="3" id="KW-1185">Reference proteome</keyword>
<dbReference type="OrthoDB" id="128689at2759"/>
<sequence>MAKGGKSAVPATPMKSSGTRTEPTVHPEGSLSTPPTSRLVTIAERSGSFDESIGYSDAKEDDDDEYLEEKTAMPDFSEAAVVCVGRSGEVRSLARNLTEELDDVAGPEPATEDSDDGSDGLKPSAMARKATSRSTGNRPPVNVRQAVWMDLGVELAVPIDSTSTRQVAQDTVVLLRAMGCEPQRFPSDAALKDWTPTDAGTALRKWKKKLRTSFGVPDIGAGRQPIARRAPEVTDPSKIPLPQTPKKRVNEGSDSGIFTATAEASPYMQDSHMVTPRSASRSERLAEETESLRPTPNTRQETGRRPARNYDSPEDSSDSDSDSGDFDYLDGDLAEEWARQIRELSKAKIKSSTPRLELATHLPHGNIKPYFGPRNKS</sequence>
<evidence type="ECO:0000313" key="3">
    <source>
        <dbReference type="Proteomes" id="UP000237271"/>
    </source>
</evidence>
<feature type="region of interest" description="Disordered" evidence="1">
    <location>
        <begin position="346"/>
        <end position="377"/>
    </location>
</feature>
<feature type="compositionally biased region" description="Acidic residues" evidence="1">
    <location>
        <begin position="99"/>
        <end position="118"/>
    </location>
</feature>